<gene>
    <name evidence="3" type="ORF">CCAP1982_LOCUS13663</name>
</gene>
<evidence type="ECO:0000313" key="4">
    <source>
        <dbReference type="EMBL" id="JAC02623.1"/>
    </source>
</evidence>
<evidence type="ECO:0000256" key="1">
    <source>
        <dbReference type="SAM" id="MobiDB-lite"/>
    </source>
</evidence>
<dbReference type="EMBL" id="GAMC01003933">
    <property type="protein sequence ID" value="JAC02623.1"/>
    <property type="molecule type" value="mRNA"/>
</dbReference>
<evidence type="ECO:0000259" key="2">
    <source>
        <dbReference type="PROSITE" id="PS51029"/>
    </source>
</evidence>
<dbReference type="AlphaFoldDB" id="W8BTV4"/>
<proteinExistence type="evidence at transcript level"/>
<feature type="compositionally biased region" description="Low complexity" evidence="1">
    <location>
        <begin position="149"/>
        <end position="171"/>
    </location>
</feature>
<dbReference type="SMART" id="SM00595">
    <property type="entry name" value="MADF"/>
    <property type="match status" value="1"/>
</dbReference>
<dbReference type="PROSITE" id="PS51029">
    <property type="entry name" value="MADF"/>
    <property type="match status" value="1"/>
</dbReference>
<dbReference type="OrthoDB" id="6617753at2759"/>
<evidence type="ECO:0000313" key="5">
    <source>
        <dbReference type="Proteomes" id="UP000606786"/>
    </source>
</evidence>
<organism evidence="4">
    <name type="scientific">Ceratitis capitata</name>
    <name type="common">Mediterranean fruit fly</name>
    <name type="synonym">Tephritis capitata</name>
    <dbReference type="NCBI Taxonomy" id="7213"/>
    <lineage>
        <taxon>Eukaryota</taxon>
        <taxon>Metazoa</taxon>
        <taxon>Ecdysozoa</taxon>
        <taxon>Arthropoda</taxon>
        <taxon>Hexapoda</taxon>
        <taxon>Insecta</taxon>
        <taxon>Pterygota</taxon>
        <taxon>Neoptera</taxon>
        <taxon>Endopterygota</taxon>
        <taxon>Diptera</taxon>
        <taxon>Brachycera</taxon>
        <taxon>Muscomorpha</taxon>
        <taxon>Tephritoidea</taxon>
        <taxon>Tephritidae</taxon>
        <taxon>Ceratitis</taxon>
        <taxon>Ceratitis</taxon>
    </lineage>
</organism>
<dbReference type="Pfam" id="PF10545">
    <property type="entry name" value="MADF_DNA_bdg"/>
    <property type="match status" value="1"/>
</dbReference>
<feature type="domain" description="MADF" evidence="2">
    <location>
        <begin position="19"/>
        <end position="114"/>
    </location>
</feature>
<keyword evidence="5" id="KW-1185">Reference proteome</keyword>
<reference evidence="4" key="1">
    <citation type="submission" date="2013-07" db="EMBL/GenBank/DDBJ databases">
        <authorList>
            <person name="Geib S."/>
        </authorList>
    </citation>
    <scope>NUCLEOTIDE SEQUENCE</scope>
</reference>
<dbReference type="PANTHER" id="PTHR21505">
    <property type="entry name" value="MADF DOMAIN-CONTAINING PROTEIN-RELATED"/>
    <property type="match status" value="1"/>
</dbReference>
<evidence type="ECO:0000313" key="3">
    <source>
        <dbReference type="EMBL" id="CAD7005305.1"/>
    </source>
</evidence>
<dbReference type="EMBL" id="CAJHJT010000034">
    <property type="protein sequence ID" value="CAD7005305.1"/>
    <property type="molecule type" value="Genomic_DNA"/>
</dbReference>
<accession>W8BTV4</accession>
<reference evidence="3" key="3">
    <citation type="submission" date="2020-11" db="EMBL/GenBank/DDBJ databases">
        <authorList>
            <person name="Whitehead M."/>
        </authorList>
    </citation>
    <scope>NUCLEOTIDE SEQUENCE</scope>
    <source>
        <strain evidence="3">EGII</strain>
    </source>
</reference>
<reference evidence="4" key="2">
    <citation type="journal article" date="2014" name="BMC Genomics">
        <title>A genomic perspective to assessing quality of mass-reared SIT flies used in Mediterranean fruit fly (Ceratitis capitata) eradication in California.</title>
        <authorList>
            <person name="Calla B."/>
            <person name="Hall B."/>
            <person name="Hou S."/>
            <person name="Geib S.M."/>
        </authorList>
    </citation>
    <scope>NUCLEOTIDE SEQUENCE</scope>
</reference>
<feature type="region of interest" description="Disordered" evidence="1">
    <location>
        <begin position="120"/>
        <end position="177"/>
    </location>
</feature>
<dbReference type="PANTHER" id="PTHR21505:SF8">
    <property type="entry name" value="DPT-YFP REPRESSOR BY OVEREXPRESSION, ISOFORM D-RELATED"/>
    <property type="match status" value="1"/>
</dbReference>
<dbReference type="InterPro" id="IPR006578">
    <property type="entry name" value="MADF-dom"/>
</dbReference>
<protein>
    <submittedName>
        <fullName evidence="3">(Mediterranean fruit fly) hypothetical protein</fullName>
    </submittedName>
</protein>
<name>W8BTV4_CERCA</name>
<feature type="compositionally biased region" description="Basic residues" evidence="1">
    <location>
        <begin position="128"/>
        <end position="144"/>
    </location>
</feature>
<sequence>MTELQSVSCLGGGVQFWKDFIKIYENSPALWDTRSMAYKKPYLKREAYVKLRDKLREIDPNVQIDYVKRRINGLRSCYRRELRRIQDSKRKGDDLYRPSLFYFKEMNFLDDVLDIDVERDEREGKVERRGRKKNSINKLSKRQPQKVPTASTSSESDSETSSTSALSTQSAKQQQPAVEATTTQIQIQTAAQQHQLTQQHLYATPLPQSTFSLPTASAEAQALGASWVALYHRLEREQQLYANKAIMEVLYQGALGRLNADSYKSLERDVSNNFLDDHRIMDAINEELATDFIAKVDTFY</sequence>
<dbReference type="Proteomes" id="UP000606786">
    <property type="component" value="Unassembled WGS sequence"/>
</dbReference>